<evidence type="ECO:0000313" key="2">
    <source>
        <dbReference type="EMBL" id="GCA64357.1"/>
    </source>
</evidence>
<keyword evidence="3" id="KW-1185">Reference proteome</keyword>
<name>A0A391NTA2_9EUKA</name>
<dbReference type="EMBL" id="BDIP01007010">
    <property type="protein sequence ID" value="GCA64357.1"/>
    <property type="molecule type" value="Genomic_DNA"/>
</dbReference>
<evidence type="ECO:0000256" key="1">
    <source>
        <dbReference type="SAM" id="MobiDB-lite"/>
    </source>
</evidence>
<organism evidence="2 3">
    <name type="scientific">Kipferlia bialata</name>
    <dbReference type="NCBI Taxonomy" id="797122"/>
    <lineage>
        <taxon>Eukaryota</taxon>
        <taxon>Metamonada</taxon>
        <taxon>Carpediemonas-like organisms</taxon>
        <taxon>Kipferlia</taxon>
    </lineage>
</organism>
<feature type="compositionally biased region" description="Acidic residues" evidence="1">
    <location>
        <begin position="62"/>
        <end position="85"/>
    </location>
</feature>
<proteinExistence type="predicted"/>
<protein>
    <submittedName>
        <fullName evidence="2">Uncharacterized protein</fullName>
    </submittedName>
</protein>
<comment type="caution">
    <text evidence="2">The sequence shown here is derived from an EMBL/GenBank/DDBJ whole genome shotgun (WGS) entry which is preliminary data.</text>
</comment>
<dbReference type="AlphaFoldDB" id="A0A391NTA2"/>
<evidence type="ECO:0000313" key="3">
    <source>
        <dbReference type="Proteomes" id="UP000265618"/>
    </source>
</evidence>
<gene>
    <name evidence="2" type="ORF">KIPB_014053</name>
</gene>
<feature type="region of interest" description="Disordered" evidence="1">
    <location>
        <begin position="1"/>
        <end position="85"/>
    </location>
</feature>
<accession>A0A391NTA2</accession>
<feature type="non-terminal residue" evidence="2">
    <location>
        <position position="1"/>
    </location>
</feature>
<dbReference type="Proteomes" id="UP000265618">
    <property type="component" value="Unassembled WGS sequence"/>
</dbReference>
<reference evidence="2 3" key="1">
    <citation type="journal article" date="2018" name="PLoS ONE">
        <title>The draft genome of Kipferlia bialata reveals reductive genome evolution in fornicate parasites.</title>
        <authorList>
            <person name="Tanifuji G."/>
            <person name="Takabayashi S."/>
            <person name="Kume K."/>
            <person name="Takagi M."/>
            <person name="Nakayama T."/>
            <person name="Kamikawa R."/>
            <person name="Inagaki Y."/>
            <person name="Hashimoto T."/>
        </authorList>
    </citation>
    <scope>NUCLEOTIDE SEQUENCE [LARGE SCALE GENOMIC DNA]</scope>
    <source>
        <strain evidence="2">NY0173</strain>
    </source>
</reference>
<feature type="compositionally biased region" description="Acidic residues" evidence="1">
    <location>
        <begin position="37"/>
        <end position="48"/>
    </location>
</feature>
<sequence length="85" mass="9646">MYTQDDQTLDIDDTLNETVNETQDETMNETALLTQEGEADDAQSEETEDMRTPTYKGGKTEDETDAEDDADGEEEEEEAIEEEEE</sequence>